<dbReference type="Pfam" id="PF03747">
    <property type="entry name" value="ADP_ribosyl_GH"/>
    <property type="match status" value="1"/>
</dbReference>
<dbReference type="PROSITE" id="PS51891">
    <property type="entry name" value="CENP_V_GFA"/>
    <property type="match status" value="1"/>
</dbReference>
<keyword evidence="3" id="KW-1185">Reference proteome</keyword>
<protein>
    <submittedName>
        <fullName evidence="2">ADP-ribosylglycohydrolase family protein</fullName>
    </submittedName>
</protein>
<evidence type="ECO:0000313" key="3">
    <source>
        <dbReference type="Proteomes" id="UP000886900"/>
    </source>
</evidence>
<gene>
    <name evidence="2" type="ORF">KVG95_17485</name>
</gene>
<reference evidence="2" key="1">
    <citation type="submission" date="2021-06" db="EMBL/GenBank/DDBJ databases">
        <title>Updating the genus Pseudomonas: Description of 43 new species and partition of the Pseudomonas putida group.</title>
        <authorList>
            <person name="Girard L."/>
            <person name="Lood C."/>
            <person name="Vandamme P."/>
            <person name="Rokni-Zadeh H."/>
            <person name="Van Noort V."/>
            <person name="Hofte M."/>
            <person name="Lavigne R."/>
            <person name="De Mot R."/>
        </authorList>
    </citation>
    <scope>NUCLEOTIDE SEQUENCE</scope>
    <source>
        <strain evidence="2">SWRI79</strain>
    </source>
</reference>
<dbReference type="PANTHER" id="PTHR16222">
    <property type="entry name" value="ADP-RIBOSYLGLYCOHYDROLASE"/>
    <property type="match status" value="1"/>
</dbReference>
<evidence type="ECO:0000259" key="1">
    <source>
        <dbReference type="PROSITE" id="PS51891"/>
    </source>
</evidence>
<dbReference type="Pfam" id="PF04828">
    <property type="entry name" value="GFA"/>
    <property type="match status" value="1"/>
</dbReference>
<evidence type="ECO:0000313" key="2">
    <source>
        <dbReference type="EMBL" id="MBV4465119.1"/>
    </source>
</evidence>
<dbReference type="InterPro" id="IPR050792">
    <property type="entry name" value="ADP-ribosylglycohydrolase"/>
</dbReference>
<feature type="domain" description="CENP-V/GFA" evidence="1">
    <location>
        <begin position="318"/>
        <end position="436"/>
    </location>
</feature>
<sequence>MQPSLTERYRATLLGLACGDAVGTRAEFQTRGSFKPLTDMIGGGPFNLKPGQWTDDTSMALCLAESLLNKKGVDPADQMGRYLNWWQWGYLSSTGECFDIGMTVREALARYQQTGQPFAGSTDPYTAGNGSLMRLAPIVLYYFPDLDRIRRFSADSSRTTHAAPEALECCQLLADLIRKALQGAPKPDLQSLPETTFVEPKVASIARGDYLGKSKDDIRGTGYCVASLEAALWCFHHTDSFEAAILEAANLGDDADTTAAIVGQLAGAHYGVQAIPDGWLAKLHMREDIEATADALLRAATAADISATQPGEIPMNNLHGSCLCKAIEYELDSLDMPISHCHCHTCRKAHAAAFVSTAGVMREHFHWIKGQDRLSTYESSPGKLRHFCSICGSHLMAERLAQPHVIVRVATLDDDPKMTPQAHIWTSHDVSWLEYESNEKCPEWQT</sequence>
<dbReference type="PANTHER" id="PTHR16222:SF12">
    <property type="entry name" value="ADP-RIBOSYLGLYCOHYDROLASE-RELATED"/>
    <property type="match status" value="1"/>
</dbReference>
<dbReference type="InterPro" id="IPR005502">
    <property type="entry name" value="Ribosyl_crysJ1"/>
</dbReference>
<dbReference type="Proteomes" id="UP000886900">
    <property type="component" value="Unassembled WGS sequence"/>
</dbReference>
<name>A0ABS6PXL8_9PSED</name>
<comment type="caution">
    <text evidence="2">The sequence shown here is derived from an EMBL/GenBank/DDBJ whole genome shotgun (WGS) entry which is preliminary data.</text>
</comment>
<organism evidence="2 3">
    <name type="scientific">Pseudomonas farris</name>
    <dbReference type="NCBI Taxonomy" id="2841207"/>
    <lineage>
        <taxon>Bacteria</taxon>
        <taxon>Pseudomonadati</taxon>
        <taxon>Pseudomonadota</taxon>
        <taxon>Gammaproteobacteria</taxon>
        <taxon>Pseudomonadales</taxon>
        <taxon>Pseudomonadaceae</taxon>
        <taxon>Pseudomonas</taxon>
    </lineage>
</organism>
<dbReference type="EMBL" id="JAHSTV010000007">
    <property type="protein sequence ID" value="MBV4465119.1"/>
    <property type="molecule type" value="Genomic_DNA"/>
</dbReference>
<accession>A0ABS6PXL8</accession>
<proteinExistence type="predicted"/>
<dbReference type="InterPro" id="IPR006913">
    <property type="entry name" value="CENP-V/GFA"/>
</dbReference>